<dbReference type="InterPro" id="IPR036822">
    <property type="entry name" value="CutC-like_dom_sf"/>
</dbReference>
<dbReference type="GO" id="GO:0005507">
    <property type="term" value="F:copper ion binding"/>
    <property type="evidence" value="ECO:0007669"/>
    <property type="project" value="TreeGrafter"/>
</dbReference>
<evidence type="ECO:0000313" key="4">
    <source>
        <dbReference type="Proteomes" id="UP000777438"/>
    </source>
</evidence>
<dbReference type="AlphaFoldDB" id="A0A9P8WA20"/>
<dbReference type="Gene3D" id="3.20.20.380">
    <property type="entry name" value="Copper homeostasis (CutC) domain"/>
    <property type="match status" value="1"/>
</dbReference>
<protein>
    <recommendedName>
        <fullName evidence="2">Copper homeostasis protein cutC homolog</fullName>
    </recommendedName>
</protein>
<sequence>MESQSNALSDVPVVPRGIPLEVAVFSPENAIKAESKGAHRVQLNRPGSSDVGGLTPGLDYVKQLHMPQNPLHKKLDIPVRIMIRPRGPPGPYDREPQDYIYSEAEFQQMKDSITAFKDLRTMNPFRGDAFVFGILKRVHPLPPLAESSKKKYAASSSTSQSSDGLSIASQTTGTSISSVASDSIPYYDSDDDSDDERQFVIDWNRCIELVRLALPIRCCFSRAFDAIAIQQFHWRDSMVALKEVGFTGVLTSGGPGTFLDNRENLLTMISRLPDIQLVVTDGITSYNVQRLLKRVRYLKEKNLWTNSPCFYIAPLSEGADPELVSMEEVDALRHAQGIADPEYYSPRPWRQIYH</sequence>
<comment type="caution">
    <text evidence="3">The sequence shown here is derived from an EMBL/GenBank/DDBJ whole genome shotgun (WGS) entry which is preliminary data.</text>
</comment>
<name>A0A9P8WA20_9HYPO</name>
<dbReference type="PANTHER" id="PTHR12598:SF0">
    <property type="entry name" value="COPPER HOMEOSTASIS PROTEIN CUTC HOMOLOG"/>
    <property type="match status" value="1"/>
</dbReference>
<dbReference type="PANTHER" id="PTHR12598">
    <property type="entry name" value="COPPER HOMEOSTASIS PROTEIN CUTC"/>
    <property type="match status" value="1"/>
</dbReference>
<organism evidence="3 4">
    <name type="scientific">Thelonectria olida</name>
    <dbReference type="NCBI Taxonomy" id="1576542"/>
    <lineage>
        <taxon>Eukaryota</taxon>
        <taxon>Fungi</taxon>
        <taxon>Dikarya</taxon>
        <taxon>Ascomycota</taxon>
        <taxon>Pezizomycotina</taxon>
        <taxon>Sordariomycetes</taxon>
        <taxon>Hypocreomycetidae</taxon>
        <taxon>Hypocreales</taxon>
        <taxon>Nectriaceae</taxon>
        <taxon>Thelonectria</taxon>
    </lineage>
</organism>
<dbReference type="OrthoDB" id="7392499at2759"/>
<keyword evidence="4" id="KW-1185">Reference proteome</keyword>
<dbReference type="SUPFAM" id="SSF110395">
    <property type="entry name" value="CutC-like"/>
    <property type="match status" value="2"/>
</dbReference>
<dbReference type="EMBL" id="JAGPYM010000007">
    <property type="protein sequence ID" value="KAH6892172.1"/>
    <property type="molecule type" value="Genomic_DNA"/>
</dbReference>
<dbReference type="Proteomes" id="UP000777438">
    <property type="component" value="Unassembled WGS sequence"/>
</dbReference>
<evidence type="ECO:0000256" key="2">
    <source>
        <dbReference type="ARBA" id="ARBA00019014"/>
    </source>
</evidence>
<reference evidence="3 4" key="1">
    <citation type="journal article" date="2021" name="Nat. Commun.">
        <title>Genetic determinants of endophytism in the Arabidopsis root mycobiome.</title>
        <authorList>
            <person name="Mesny F."/>
            <person name="Miyauchi S."/>
            <person name="Thiergart T."/>
            <person name="Pickel B."/>
            <person name="Atanasova L."/>
            <person name="Karlsson M."/>
            <person name="Huettel B."/>
            <person name="Barry K.W."/>
            <person name="Haridas S."/>
            <person name="Chen C."/>
            <person name="Bauer D."/>
            <person name="Andreopoulos W."/>
            <person name="Pangilinan J."/>
            <person name="LaButti K."/>
            <person name="Riley R."/>
            <person name="Lipzen A."/>
            <person name="Clum A."/>
            <person name="Drula E."/>
            <person name="Henrissat B."/>
            <person name="Kohler A."/>
            <person name="Grigoriev I.V."/>
            <person name="Martin F.M."/>
            <person name="Hacquard S."/>
        </authorList>
    </citation>
    <scope>NUCLEOTIDE SEQUENCE [LARGE SCALE GENOMIC DNA]</scope>
    <source>
        <strain evidence="3 4">MPI-CAGE-CH-0241</strain>
    </source>
</reference>
<accession>A0A9P8WA20</accession>
<gene>
    <name evidence="3" type="ORF">B0T10DRAFT_593845</name>
</gene>
<comment type="similarity">
    <text evidence="1">Belongs to the CutC family.</text>
</comment>
<evidence type="ECO:0000313" key="3">
    <source>
        <dbReference type="EMBL" id="KAH6892172.1"/>
    </source>
</evidence>
<dbReference type="InterPro" id="IPR005627">
    <property type="entry name" value="CutC-like"/>
</dbReference>
<dbReference type="Pfam" id="PF03932">
    <property type="entry name" value="CutC"/>
    <property type="match status" value="2"/>
</dbReference>
<evidence type="ECO:0000256" key="1">
    <source>
        <dbReference type="ARBA" id="ARBA00007768"/>
    </source>
</evidence>
<proteinExistence type="inferred from homology"/>